<evidence type="ECO:0000259" key="3">
    <source>
        <dbReference type="Pfam" id="PF01370"/>
    </source>
</evidence>
<comment type="similarity">
    <text evidence="2">Belongs to the NAD(P)-dependent epimerase/dehydratase family. Dihydroflavonol-4-reductase subfamily.</text>
</comment>
<dbReference type="EMBL" id="DF196784">
    <property type="protein sequence ID" value="GAC75680.1"/>
    <property type="molecule type" value="Genomic_DNA"/>
</dbReference>
<evidence type="ECO:0000313" key="4">
    <source>
        <dbReference type="EMBL" id="GAC75680.1"/>
    </source>
</evidence>
<dbReference type="InterPro" id="IPR050425">
    <property type="entry name" value="NAD(P)_dehydrat-like"/>
</dbReference>
<dbReference type="GO" id="GO:0016616">
    <property type="term" value="F:oxidoreductase activity, acting on the CH-OH group of donors, NAD or NADP as acceptor"/>
    <property type="evidence" value="ECO:0007669"/>
    <property type="project" value="TreeGrafter"/>
</dbReference>
<dbReference type="SUPFAM" id="SSF51735">
    <property type="entry name" value="NAD(P)-binding Rossmann-fold domains"/>
    <property type="match status" value="1"/>
</dbReference>
<feature type="domain" description="NAD-dependent epimerase/dehydratase" evidence="3">
    <location>
        <begin position="8"/>
        <end position="261"/>
    </location>
</feature>
<dbReference type="Gene3D" id="3.40.50.720">
    <property type="entry name" value="NAD(P)-binding Rossmann-like Domain"/>
    <property type="match status" value="1"/>
</dbReference>
<organism evidence="4 5">
    <name type="scientific">Pseudozyma antarctica (strain T-34)</name>
    <name type="common">Yeast</name>
    <name type="synonym">Candida antarctica</name>
    <dbReference type="NCBI Taxonomy" id="1151754"/>
    <lineage>
        <taxon>Eukaryota</taxon>
        <taxon>Fungi</taxon>
        <taxon>Dikarya</taxon>
        <taxon>Basidiomycota</taxon>
        <taxon>Ustilaginomycotina</taxon>
        <taxon>Ustilaginomycetes</taxon>
        <taxon>Ustilaginales</taxon>
        <taxon>Ustilaginaceae</taxon>
        <taxon>Moesziomyces</taxon>
    </lineage>
</organism>
<name>M9M594_PSEA3</name>
<dbReference type="OrthoDB" id="2735536at2759"/>
<evidence type="ECO:0000313" key="5">
    <source>
        <dbReference type="Proteomes" id="UP000011976"/>
    </source>
</evidence>
<protein>
    <submittedName>
        <fullName evidence="4">Flavonol reductase</fullName>
    </submittedName>
</protein>
<accession>M9M594</accession>
<dbReference type="Proteomes" id="UP000011976">
    <property type="component" value="Unassembled WGS sequence"/>
</dbReference>
<dbReference type="InterPro" id="IPR001509">
    <property type="entry name" value="Epimerase_deHydtase"/>
</dbReference>
<dbReference type="STRING" id="1151754.M9M594"/>
<gene>
    <name evidence="4" type="ORF">PANT_18c00011</name>
</gene>
<sequence>MSVQELFLVTGANGYIAAALVRQLLQDGKRVRATVRRQQAGDDLRAALPASTVGKLELAIVPDIIAPNAFKEALQDVTHVFHMASPLPGEGKTDAKRDFLDPAKLGVLTLLQDSSVTPSVQKVVLTASVASILDASRVDTGGSYTEKDWNPITYDYAIKLGAGLATGSTNPMIIYAASKTLAERAAWDFVREHKPSFAFAAVHPGFVVGRPVTGSISGSNGMLWQALTARPVQESAQPMALVDLEDAVRGHLQAMQRKEADGGRFLLVAGQPLTHEAINWAKDRQPDLPFDRVDIPADAEERKRKFTGYDNSASRDVLGIEYKGLEQTIGDYADWAAAAIKSKF</sequence>
<dbReference type="AlphaFoldDB" id="M9M594"/>
<evidence type="ECO:0000256" key="1">
    <source>
        <dbReference type="ARBA" id="ARBA00023002"/>
    </source>
</evidence>
<reference evidence="5" key="1">
    <citation type="journal article" date="2013" name="Genome Announc.">
        <title>Genome sequence of the basidiomycetous yeast Pseudozyma antarctica T-34, a producer of the glycolipid biosurfactants mannosylerythritol lipids.</title>
        <authorList>
            <person name="Morita T."/>
            <person name="Koike H."/>
            <person name="Koyama Y."/>
            <person name="Hagiwara H."/>
            <person name="Ito E."/>
            <person name="Fukuoka T."/>
            <person name="Imura T."/>
            <person name="Machida M."/>
            <person name="Kitamoto D."/>
        </authorList>
    </citation>
    <scope>NUCLEOTIDE SEQUENCE [LARGE SCALE GENOMIC DNA]</scope>
    <source>
        <strain evidence="5">T-34</strain>
    </source>
</reference>
<evidence type="ECO:0000256" key="2">
    <source>
        <dbReference type="ARBA" id="ARBA00023445"/>
    </source>
</evidence>
<dbReference type="InterPro" id="IPR036291">
    <property type="entry name" value="NAD(P)-bd_dom_sf"/>
</dbReference>
<keyword evidence="1" id="KW-0560">Oxidoreductase</keyword>
<proteinExistence type="inferred from homology"/>
<dbReference type="PANTHER" id="PTHR10366:SF564">
    <property type="entry name" value="STEROL-4-ALPHA-CARBOXYLATE 3-DEHYDROGENASE, DECARBOXYLATING"/>
    <property type="match status" value="1"/>
</dbReference>
<dbReference type="Pfam" id="PF01370">
    <property type="entry name" value="Epimerase"/>
    <property type="match status" value="1"/>
</dbReference>
<dbReference type="PANTHER" id="PTHR10366">
    <property type="entry name" value="NAD DEPENDENT EPIMERASE/DEHYDRATASE"/>
    <property type="match status" value="1"/>
</dbReference>